<proteinExistence type="predicted"/>
<gene>
    <name evidence="1" type="ORF">V6N12_026398</name>
</gene>
<organism evidence="1 2">
    <name type="scientific">Hibiscus sabdariffa</name>
    <name type="common">roselle</name>
    <dbReference type="NCBI Taxonomy" id="183260"/>
    <lineage>
        <taxon>Eukaryota</taxon>
        <taxon>Viridiplantae</taxon>
        <taxon>Streptophyta</taxon>
        <taxon>Embryophyta</taxon>
        <taxon>Tracheophyta</taxon>
        <taxon>Spermatophyta</taxon>
        <taxon>Magnoliopsida</taxon>
        <taxon>eudicotyledons</taxon>
        <taxon>Gunneridae</taxon>
        <taxon>Pentapetalae</taxon>
        <taxon>rosids</taxon>
        <taxon>malvids</taxon>
        <taxon>Malvales</taxon>
        <taxon>Malvaceae</taxon>
        <taxon>Malvoideae</taxon>
        <taxon>Hibiscus</taxon>
    </lineage>
</organism>
<comment type="caution">
    <text evidence="1">The sequence shown here is derived from an EMBL/GenBank/DDBJ whole genome shotgun (WGS) entry which is preliminary data.</text>
</comment>
<reference evidence="1 2" key="1">
    <citation type="journal article" date="2024" name="G3 (Bethesda)">
        <title>Genome assembly of Hibiscus sabdariffa L. provides insights into metabolisms of medicinal natural products.</title>
        <authorList>
            <person name="Kim T."/>
        </authorList>
    </citation>
    <scope>NUCLEOTIDE SEQUENCE [LARGE SCALE GENOMIC DNA]</scope>
    <source>
        <strain evidence="1">TK-2024</strain>
        <tissue evidence="1">Old leaves</tissue>
    </source>
</reference>
<evidence type="ECO:0000313" key="2">
    <source>
        <dbReference type="Proteomes" id="UP001472677"/>
    </source>
</evidence>
<evidence type="ECO:0000313" key="1">
    <source>
        <dbReference type="EMBL" id="KAK8545567.1"/>
    </source>
</evidence>
<dbReference type="EMBL" id="JBBPBM010000023">
    <property type="protein sequence ID" value="KAK8545567.1"/>
    <property type="molecule type" value="Genomic_DNA"/>
</dbReference>
<sequence length="83" mass="9117">MRYGAQCQGITLSPVQADRANALAAAQGLADKVYLSIYLTGFPKHCITREGSKHLPKATPLTDFPEKPCRAKPYFFLDEAIFG</sequence>
<protein>
    <submittedName>
        <fullName evidence="1">Uncharacterized protein</fullName>
    </submittedName>
</protein>
<name>A0ABR2DSS9_9ROSI</name>
<dbReference type="Proteomes" id="UP001472677">
    <property type="component" value="Unassembled WGS sequence"/>
</dbReference>
<accession>A0ABR2DSS9</accession>
<keyword evidence="2" id="KW-1185">Reference proteome</keyword>